<reference evidence="3 4" key="1">
    <citation type="submission" date="2024-08" db="EMBL/GenBank/DDBJ databases">
        <title>Oceanimonas smirnovii Genome sequencing and assembly.</title>
        <authorList>
            <person name="Tang B."/>
        </authorList>
    </citation>
    <scope>NUCLEOTIDE SEQUENCE [LARGE SCALE GENOMIC DNA]</scope>
    <source>
        <strain evidence="3 4">OS2020-119</strain>
    </source>
</reference>
<accession>A0ABW7NX29</accession>
<evidence type="ECO:0000259" key="2">
    <source>
        <dbReference type="Pfam" id="PF25954"/>
    </source>
</evidence>
<comment type="similarity">
    <text evidence="1">Belongs to the membrane fusion protein (MFP) (TC 8.A.1) family.</text>
</comment>
<dbReference type="PANTHER" id="PTHR30469:SF29">
    <property type="entry name" value="BLR2860 PROTEIN"/>
    <property type="match status" value="1"/>
</dbReference>
<protein>
    <submittedName>
        <fullName evidence="3">Efflux RND transporter periplasmic adaptor subunit</fullName>
    </submittedName>
</protein>
<dbReference type="Gene3D" id="2.40.420.20">
    <property type="match status" value="1"/>
</dbReference>
<evidence type="ECO:0000313" key="3">
    <source>
        <dbReference type="EMBL" id="MFH7563740.1"/>
    </source>
</evidence>
<comment type="caution">
    <text evidence="3">The sequence shown here is derived from an EMBL/GenBank/DDBJ whole genome shotgun (WGS) entry which is preliminary data.</text>
</comment>
<evidence type="ECO:0000256" key="1">
    <source>
        <dbReference type="ARBA" id="ARBA00009477"/>
    </source>
</evidence>
<dbReference type="InterPro" id="IPR058792">
    <property type="entry name" value="Beta-barrel_RND_2"/>
</dbReference>
<dbReference type="Gene3D" id="2.40.50.100">
    <property type="match status" value="1"/>
</dbReference>
<dbReference type="Gene3D" id="1.10.287.470">
    <property type="entry name" value="Helix hairpin bin"/>
    <property type="match status" value="1"/>
</dbReference>
<feature type="domain" description="CusB-like beta-barrel" evidence="2">
    <location>
        <begin position="220"/>
        <end position="285"/>
    </location>
</feature>
<dbReference type="InterPro" id="IPR006143">
    <property type="entry name" value="RND_pump_MFP"/>
</dbReference>
<evidence type="ECO:0000313" key="4">
    <source>
        <dbReference type="Proteomes" id="UP001610706"/>
    </source>
</evidence>
<dbReference type="Proteomes" id="UP001610706">
    <property type="component" value="Unassembled WGS sequence"/>
</dbReference>
<dbReference type="Pfam" id="PF25954">
    <property type="entry name" value="Beta-barrel_RND_2"/>
    <property type="match status" value="1"/>
</dbReference>
<dbReference type="NCBIfam" id="TIGR01730">
    <property type="entry name" value="RND_mfp"/>
    <property type="match status" value="1"/>
</dbReference>
<dbReference type="PANTHER" id="PTHR30469">
    <property type="entry name" value="MULTIDRUG RESISTANCE PROTEIN MDTA"/>
    <property type="match status" value="1"/>
</dbReference>
<name>A0ABW7NX29_9GAMM</name>
<dbReference type="SUPFAM" id="SSF111369">
    <property type="entry name" value="HlyD-like secretion proteins"/>
    <property type="match status" value="1"/>
</dbReference>
<gene>
    <name evidence="3" type="ORF">AB9R89_00145</name>
</gene>
<sequence length="366" mass="39646">MGSRSWRSRAARHKTRIWAALVLVVVLFWLWRGHLYQAARQAPEAEKNSQSPDRQEITVQVTQLSASDYQPQHLVQGQFQAERELVVRARTDGVVEQLAELGQTLVEGERLLTLSLDDRQAALSRAEAEQKLNAAELKAAERLSQKGLLADTELLMRRAAAAAANAALAEARLALDYSRPTAPFAGTVNARHIETGDYVRTGDSLLMLVNDNTLTLSGFVPQQKVAGLTTGLPVTATALDGRTLSGTLSFVAAAADSDTRSFAVEARFDNPQGLRLAGASAELTIHLPARLAHRLSPALLALDEQGRTGVHLVDEQNRLQLVPVTLLAITPDEAWVTGLPEQARVVTRGAGFITPGEVVAVQELRE</sequence>
<proteinExistence type="inferred from homology"/>
<dbReference type="Gene3D" id="2.40.30.170">
    <property type="match status" value="1"/>
</dbReference>
<organism evidence="3 4">
    <name type="scientific">Oceanimonas smirnovii</name>
    <dbReference type="NCBI Taxonomy" id="264574"/>
    <lineage>
        <taxon>Bacteria</taxon>
        <taxon>Pseudomonadati</taxon>
        <taxon>Pseudomonadota</taxon>
        <taxon>Gammaproteobacteria</taxon>
        <taxon>Aeromonadales</taxon>
        <taxon>Aeromonadaceae</taxon>
        <taxon>Oceanimonas</taxon>
    </lineage>
</organism>
<dbReference type="RefSeq" id="WP_395544659.1">
    <property type="nucleotide sequence ID" value="NZ_CP166302.1"/>
</dbReference>
<keyword evidence="4" id="KW-1185">Reference proteome</keyword>
<dbReference type="EMBL" id="JBGFTR010000001">
    <property type="protein sequence ID" value="MFH7563740.1"/>
    <property type="molecule type" value="Genomic_DNA"/>
</dbReference>